<dbReference type="EMBL" id="LT594630">
    <property type="protein sequence ID" value="SCN12687.1"/>
    <property type="molecule type" value="Genomic_DNA"/>
</dbReference>
<dbReference type="Gene3D" id="2.40.50.170">
    <property type="entry name" value="Cysteine proteinases. Chain C"/>
    <property type="match status" value="1"/>
</dbReference>
<keyword evidence="7" id="KW-0325">Glycoprotein</keyword>
<dbReference type="EC" id="3.4.14.1" evidence="4"/>
<evidence type="ECO:0000256" key="2">
    <source>
        <dbReference type="ARBA" id="ARBA00001923"/>
    </source>
</evidence>
<dbReference type="PANTHER" id="PTHR12411">
    <property type="entry name" value="CYSTEINE PROTEASE FAMILY C1-RELATED"/>
    <property type="match status" value="1"/>
</dbReference>
<dbReference type="GO" id="GO:0008234">
    <property type="term" value="F:cysteine-type peptidase activity"/>
    <property type="evidence" value="ECO:0007669"/>
    <property type="project" value="InterPro"/>
</dbReference>
<dbReference type="InterPro" id="IPR014882">
    <property type="entry name" value="CathepsinC_exc"/>
</dbReference>
<dbReference type="Proteomes" id="UP000078597">
    <property type="component" value="Unassembled WGS sequence"/>
</dbReference>
<dbReference type="RefSeq" id="XP_028861584.1">
    <property type="nucleotide sequence ID" value="XM_029004946.1"/>
</dbReference>
<dbReference type="InterPro" id="IPR013128">
    <property type="entry name" value="Peptidase_C1A"/>
</dbReference>
<keyword evidence="11" id="KW-0031">Aminopeptidase</keyword>
<evidence type="ECO:0000256" key="1">
    <source>
        <dbReference type="ARBA" id="ARBA00000738"/>
    </source>
</evidence>
<dbReference type="SUPFAM" id="SSF75001">
    <property type="entry name" value="Dipeptidyl peptidase I (cathepsin C), exclusion domain"/>
    <property type="match status" value="1"/>
</dbReference>
<dbReference type="SUPFAM" id="SSF54001">
    <property type="entry name" value="Cysteine proteinases"/>
    <property type="match status" value="1"/>
</dbReference>
<proteinExistence type="inferred from homology"/>
<evidence type="ECO:0000313" key="14">
    <source>
        <dbReference type="Proteomes" id="UP000219813"/>
    </source>
</evidence>
<keyword evidence="8" id="KW-0868">Chloride</keyword>
<evidence type="ECO:0000256" key="4">
    <source>
        <dbReference type="ARBA" id="ARBA00012059"/>
    </source>
</evidence>
<evidence type="ECO:0000256" key="3">
    <source>
        <dbReference type="ARBA" id="ARBA00008455"/>
    </source>
</evidence>
<dbReference type="SMART" id="SM00645">
    <property type="entry name" value="Pept_C1"/>
    <property type="match status" value="1"/>
</dbReference>
<accession>A0A1A8W0A3</accession>
<protein>
    <recommendedName>
        <fullName evidence="4">dipeptidyl-peptidase I</fullName>
        <ecNumber evidence="4">3.4.14.1</ecNumber>
    </recommendedName>
</protein>
<reference evidence="12 14" key="3">
    <citation type="submission" date="2016-06" db="EMBL/GenBank/DDBJ databases">
        <authorList>
            <consortium name="Pathogen Informatics"/>
        </authorList>
    </citation>
    <scope>NUCLEOTIDE SEQUENCE [LARGE SCALE GENOMIC DNA]</scope>
</reference>
<evidence type="ECO:0000256" key="5">
    <source>
        <dbReference type="ARBA" id="ARBA00023145"/>
    </source>
</evidence>
<evidence type="ECO:0000256" key="6">
    <source>
        <dbReference type="ARBA" id="ARBA00023157"/>
    </source>
</evidence>
<evidence type="ECO:0000313" key="12">
    <source>
        <dbReference type="EMBL" id="SCN12687.1"/>
    </source>
</evidence>
<dbReference type="EMBL" id="FLQW01000684">
    <property type="protein sequence ID" value="SBS85375.1"/>
    <property type="molecule type" value="Genomic_DNA"/>
</dbReference>
<comment type="catalytic activity">
    <reaction evidence="1">
        <text>Release of an N-terminal dipeptide, Xaa-Yaa-|-Zaa-, except when Xaa is Arg or Lys, or Yaa or Zaa is Pro.</text>
        <dbReference type="EC" id="3.4.14.1"/>
    </reaction>
</comment>
<dbReference type="VEuPathDB" id="PlasmoDB:PmUG01_09026000"/>
<keyword evidence="14" id="KW-1185">Reference proteome</keyword>
<dbReference type="KEGG" id="pmal:PMUG01_09026000"/>
<dbReference type="InterPro" id="IPR038765">
    <property type="entry name" value="Papain-like_cys_pep_sf"/>
</dbReference>
<dbReference type="PROSITE" id="PS00640">
    <property type="entry name" value="THIOL_PROTEASE_ASN"/>
    <property type="match status" value="1"/>
</dbReference>
<dbReference type="GO" id="GO:0008239">
    <property type="term" value="F:dipeptidyl-peptidase activity"/>
    <property type="evidence" value="ECO:0007669"/>
    <property type="project" value="UniProtKB-EC"/>
</dbReference>
<dbReference type="InterPro" id="IPR025661">
    <property type="entry name" value="Pept_asp_AS"/>
</dbReference>
<comment type="similarity">
    <text evidence="3">Belongs to the peptidase C1 family.</text>
</comment>
<organism evidence="11 13">
    <name type="scientific">Plasmodium malariae</name>
    <dbReference type="NCBI Taxonomy" id="5858"/>
    <lineage>
        <taxon>Eukaryota</taxon>
        <taxon>Sar</taxon>
        <taxon>Alveolata</taxon>
        <taxon>Apicomplexa</taxon>
        <taxon>Aconoidasida</taxon>
        <taxon>Haemosporida</taxon>
        <taxon>Plasmodiidae</taxon>
        <taxon>Plasmodium</taxon>
        <taxon>Plasmodium (Plasmodium)</taxon>
    </lineage>
</organism>
<dbReference type="Proteomes" id="UP000219813">
    <property type="component" value="Chromosome 9"/>
</dbReference>
<feature type="signal peptide" evidence="9">
    <location>
        <begin position="1"/>
        <end position="25"/>
    </location>
</feature>
<dbReference type="OrthoDB" id="640249at2759"/>
<keyword evidence="5" id="KW-0865">Zymogen</keyword>
<evidence type="ECO:0000256" key="7">
    <source>
        <dbReference type="ARBA" id="ARBA00023180"/>
    </source>
</evidence>
<dbReference type="GO" id="GO:0006508">
    <property type="term" value="P:proteolysis"/>
    <property type="evidence" value="ECO:0007669"/>
    <property type="project" value="InterPro"/>
</dbReference>
<name>A0A1A8W0A3_PLAMA</name>
<evidence type="ECO:0000313" key="11">
    <source>
        <dbReference type="EMBL" id="SBS85375.1"/>
    </source>
</evidence>
<reference evidence="11" key="1">
    <citation type="submission" date="2016-05" db="EMBL/GenBank/DDBJ databases">
        <authorList>
            <person name="Lavstsen T."/>
            <person name="Jespersen J.S."/>
        </authorList>
    </citation>
    <scope>NUCLEOTIDE SEQUENCE [LARGE SCALE GENOMIC DNA]</scope>
</reference>
<dbReference type="GeneID" id="39868788"/>
<feature type="chain" id="PRO_5015059636" description="dipeptidyl-peptidase I" evidence="9">
    <location>
        <begin position="26"/>
        <end position="719"/>
    </location>
</feature>
<dbReference type="Pfam" id="PF08773">
    <property type="entry name" value="CathepsinC_exc"/>
    <property type="match status" value="1"/>
</dbReference>
<dbReference type="InterPro" id="IPR000668">
    <property type="entry name" value="Peptidase_C1A_C"/>
</dbReference>
<evidence type="ECO:0000259" key="10">
    <source>
        <dbReference type="SMART" id="SM00645"/>
    </source>
</evidence>
<evidence type="ECO:0000256" key="8">
    <source>
        <dbReference type="ARBA" id="ARBA00023214"/>
    </source>
</evidence>
<reference evidence="13" key="2">
    <citation type="submission" date="2016-05" db="EMBL/GenBank/DDBJ databases">
        <authorList>
            <person name="Naeem Raeece"/>
        </authorList>
    </citation>
    <scope>NUCLEOTIDE SEQUENCE [LARGE SCALE GENOMIC DNA]</scope>
</reference>
<keyword evidence="12" id="KW-0378">Hydrolase</keyword>
<dbReference type="Gene3D" id="2.40.128.80">
    <property type="entry name" value="Cathepsin C, exclusion domain"/>
    <property type="match status" value="1"/>
</dbReference>
<keyword evidence="6" id="KW-1015">Disulfide bond</keyword>
<dbReference type="PROSITE" id="PS00639">
    <property type="entry name" value="THIOL_PROTEASE_HIS"/>
    <property type="match status" value="1"/>
</dbReference>
<dbReference type="Pfam" id="PF00112">
    <property type="entry name" value="Peptidase_C1"/>
    <property type="match status" value="2"/>
</dbReference>
<dbReference type="OMA" id="CYIASQM"/>
<feature type="domain" description="Peptidase C1A papain C-terminal" evidence="10">
    <location>
        <begin position="382"/>
        <end position="701"/>
    </location>
</feature>
<keyword evidence="11" id="KW-0645">Protease</keyword>
<comment type="cofactor">
    <cofactor evidence="2">
        <name>chloride</name>
        <dbReference type="ChEBI" id="CHEBI:17996"/>
    </cofactor>
</comment>
<evidence type="ECO:0000313" key="13">
    <source>
        <dbReference type="Proteomes" id="UP000078597"/>
    </source>
</evidence>
<gene>
    <name evidence="12" type="primary">DPAP1</name>
    <name evidence="11" type="ORF">PMALA_012530</name>
    <name evidence="12" type="ORF">PMUG01_09026000</name>
</gene>
<dbReference type="InterPro" id="IPR025660">
    <property type="entry name" value="Pept_his_AS"/>
</dbReference>
<dbReference type="GO" id="GO:0004177">
    <property type="term" value="F:aminopeptidase activity"/>
    <property type="evidence" value="ECO:0007669"/>
    <property type="project" value="UniProtKB-KW"/>
</dbReference>
<evidence type="ECO:0000256" key="9">
    <source>
        <dbReference type="SAM" id="SignalP"/>
    </source>
</evidence>
<keyword evidence="9" id="KW-0732">Signal</keyword>
<dbReference type="AlphaFoldDB" id="A0A1A8W0A3"/>
<dbReference type="Gene3D" id="3.90.70.10">
    <property type="entry name" value="Cysteine proteinases"/>
    <property type="match status" value="1"/>
</dbReference>
<dbReference type="InterPro" id="IPR036496">
    <property type="entry name" value="CathepsinC_exc_dom_sf"/>
</dbReference>
<sequence length="719" mass="82621">MQRGRGIFNFAIILLHIFFVHLTLADLPIHVEIKDLIGKWKIYKTNTSPTITTCGSTQPNSNLYNINIKDYKKYLIDNHYQFASEMYVILSDDFVRYGDYYDTKENEHRKNWNVLAVYDEHKRVIGTWTTICDEGFEIRLGKETYTAIMHYDPSGYCSELRDDDETDANGETDCYNTNFNKIRYGWLDVLNPNNERVYGCFYAERYRPHTDSVNEEGGQNSSNDNSTVVTTNKVQLSPSFTSGVSIHAVLNAHNAQYTTSSANLVPPTFTKRKHTTYNVNSELYWHKLKHSAKKKPLSKLFNFNEQQKYACPCNADEQVQDVVNSGSSNNPVSPNFLQVGNKSDINLNNKSNDNDEGTNELDLENYEDVEKSPHRELEIDELPKNFTWGDPFNNNTREYEVINQLQCGSCYIASEMYVFKRRIEIGLTKNVDKKYLNDFDDVLSMQTVLSCSFYDQGCNGGYPFLVAKLAKLQGIPLNKVFPYTGKNEMCPYNVVKDVLGLYNGNKHGNETAESTGNIKMTNKLREIKSIFNENGEYDMHERFDYLSSADPEKWYIKDYNYIGGCYGCNQCNGEKIMMNEIYKNGPIVASFEASSDFYDYADGVYYVKDFPHAKRCTINFSNDRNSGNNKNNNVVYNITGWEKVNHAIVIVGWGEEEINGKLYKFWIGRNSWGRNWGKDGYFKIIRGVNFSGIESQSLFIEPDFTRGAGKILLEKLKNA</sequence>